<proteinExistence type="predicted"/>
<dbReference type="CDD" id="cd00761">
    <property type="entry name" value="Glyco_tranf_GTA_type"/>
    <property type="match status" value="1"/>
</dbReference>
<dbReference type="Gene3D" id="3.90.550.10">
    <property type="entry name" value="Spore Coat Polysaccharide Biosynthesis Protein SpsA, Chain A"/>
    <property type="match status" value="1"/>
</dbReference>
<dbReference type="SUPFAM" id="SSF53448">
    <property type="entry name" value="Nucleotide-diphospho-sugar transferases"/>
    <property type="match status" value="1"/>
</dbReference>
<evidence type="ECO:0000313" key="2">
    <source>
        <dbReference type="EMBL" id="QEQ70813.1"/>
    </source>
</evidence>
<dbReference type="EMBL" id="MK455085">
    <property type="protein sequence ID" value="QEQ70813.1"/>
    <property type="molecule type" value="Genomic_DNA"/>
</dbReference>
<organism evidence="2">
    <name type="scientific">Vibrio parahaemolyticus</name>
    <dbReference type="NCBI Taxonomy" id="670"/>
    <lineage>
        <taxon>Bacteria</taxon>
        <taxon>Pseudomonadati</taxon>
        <taxon>Pseudomonadota</taxon>
        <taxon>Gammaproteobacteria</taxon>
        <taxon>Vibrionales</taxon>
        <taxon>Vibrionaceae</taxon>
        <taxon>Vibrio</taxon>
    </lineage>
</organism>
<name>A0A5Q5AX89_VIBPH</name>
<reference evidence="2" key="1">
    <citation type="journal article" date="2019" name="Int. J. Food Microbiol.">
        <title>Developing a novel molecular serotyping system based on capsular polysaccharide synthesis gene clusters of Vibrio parahaemolyticus.</title>
        <authorList>
            <person name="Pang Y."/>
            <person name="Guo X."/>
            <person name="Tian X."/>
            <person name="Liu F."/>
            <person name="Wang L."/>
            <person name="Wu J."/>
            <person name="Zhang S."/>
            <person name="Li S."/>
            <person name="Liu B."/>
        </authorList>
    </citation>
    <scope>NUCLEOTIDE SEQUENCE</scope>
    <source>
        <strain evidence="2">G2944</strain>
    </source>
</reference>
<sequence length="261" mass="29664">MLDLSILISSYDPKIGEIDKLLSSIPQSCDLYSYEVVLVIQSSQSFKKQIFEFQVLELFTKYSIDNFKIDFIDSVGVTRSRNHALSLASGHVIVFCDDDVIYLPNALNLLIEEHYRNPSIDFYTTKVKNPRLFDFKPYKTAKFCHTTLSILSCGTIEISVKARVKEYAKFPHDLGAGALLPNCDEPVFLSRIMKFGGVGYYIPLGVCIHPECSSGQTLATKEEWLSRLTAFRYIFGKIPGSGLFLLFCLKKYKLLFKFLVK</sequence>
<feature type="domain" description="Glycosyltransferase 2-like" evidence="1">
    <location>
        <begin position="6"/>
        <end position="138"/>
    </location>
</feature>
<dbReference type="RefSeq" id="WP_203528148.1">
    <property type="nucleotide sequence ID" value="NZ_CP099934.1"/>
</dbReference>
<dbReference type="InterPro" id="IPR001173">
    <property type="entry name" value="Glyco_trans_2-like"/>
</dbReference>
<dbReference type="AlphaFoldDB" id="A0A5Q5AX89"/>
<dbReference type="Pfam" id="PF00535">
    <property type="entry name" value="Glycos_transf_2"/>
    <property type="match status" value="1"/>
</dbReference>
<accession>A0A5Q5AX89</accession>
<dbReference type="InterPro" id="IPR029044">
    <property type="entry name" value="Nucleotide-diphossugar_trans"/>
</dbReference>
<protein>
    <submittedName>
        <fullName evidence="2">WbsG</fullName>
    </submittedName>
</protein>
<evidence type="ECO:0000259" key="1">
    <source>
        <dbReference type="Pfam" id="PF00535"/>
    </source>
</evidence>